<dbReference type="Proteomes" id="UP001232156">
    <property type="component" value="Unassembled WGS sequence"/>
</dbReference>
<reference evidence="1 2" key="1">
    <citation type="submission" date="2023-08" db="EMBL/GenBank/DDBJ databases">
        <title>Alcaligenaceae gen. nov., a novel taxon isolated from the sludge of Yixing Pesticide Factory.</title>
        <authorList>
            <person name="Ruan L."/>
        </authorList>
    </citation>
    <scope>NUCLEOTIDE SEQUENCE [LARGE SCALE GENOMIC DNA]</scope>
    <source>
        <strain evidence="1 2">LG-2</strain>
    </source>
</reference>
<dbReference type="EMBL" id="JAUZQE010000010">
    <property type="protein sequence ID" value="MDR4125569.1"/>
    <property type="molecule type" value="Genomic_DNA"/>
</dbReference>
<keyword evidence="2" id="KW-1185">Reference proteome</keyword>
<gene>
    <name evidence="1" type="ORF">Q8947_06180</name>
</gene>
<dbReference type="RefSeq" id="WP_347286756.1">
    <property type="nucleotide sequence ID" value="NZ_JAUZQE010000010.1"/>
</dbReference>
<sequence length="169" mass="18463">MATWTPDPAIIPWLEVVANATFVAAPIVAADENGTPASHYDFEIVGPRPKIIGLQVSQDEAGLVIAVPQVITGLFPPVEIEYQIPLADGGRQTGTCLDFPEIPAAADEIIRFTPRKAPTLDWTFRVTAYFAQGKGSDSAEFILRVRADWTPGRDALKEAVDARRHQVRQ</sequence>
<protein>
    <submittedName>
        <fullName evidence="1">Uncharacterized protein</fullName>
    </submittedName>
</protein>
<organism evidence="1 2">
    <name type="scientific">Yanghanlia caeni</name>
    <dbReference type="NCBI Taxonomy" id="3064283"/>
    <lineage>
        <taxon>Bacteria</taxon>
        <taxon>Pseudomonadati</taxon>
        <taxon>Pseudomonadota</taxon>
        <taxon>Betaproteobacteria</taxon>
        <taxon>Burkholderiales</taxon>
        <taxon>Alcaligenaceae</taxon>
        <taxon>Yanghanlia</taxon>
    </lineage>
</organism>
<accession>A0ABU1D547</accession>
<evidence type="ECO:0000313" key="1">
    <source>
        <dbReference type="EMBL" id="MDR4125569.1"/>
    </source>
</evidence>
<evidence type="ECO:0000313" key="2">
    <source>
        <dbReference type="Proteomes" id="UP001232156"/>
    </source>
</evidence>
<comment type="caution">
    <text evidence="1">The sequence shown here is derived from an EMBL/GenBank/DDBJ whole genome shotgun (WGS) entry which is preliminary data.</text>
</comment>
<name>A0ABU1D547_9BURK</name>
<proteinExistence type="predicted"/>